<gene>
    <name evidence="4" type="ORF">AWR26_25020</name>
    <name evidence="5" type="ORF">SAMN05216286_1345</name>
</gene>
<feature type="transmembrane region" description="Helical" evidence="3">
    <location>
        <begin position="225"/>
        <end position="246"/>
    </location>
</feature>
<feature type="coiled-coil region" evidence="1">
    <location>
        <begin position="197"/>
        <end position="224"/>
    </location>
</feature>
<evidence type="ECO:0000256" key="3">
    <source>
        <dbReference type="SAM" id="Phobius"/>
    </source>
</evidence>
<evidence type="ECO:0000313" key="4">
    <source>
        <dbReference type="EMBL" id="QSV12317.1"/>
    </source>
</evidence>
<accession>A0AA94H1R1</accession>
<proteinExistence type="predicted"/>
<reference evidence="5 7" key="1">
    <citation type="submission" date="2016-10" db="EMBL/GenBank/DDBJ databases">
        <authorList>
            <person name="Varghese N."/>
            <person name="Submissions S."/>
        </authorList>
    </citation>
    <scope>NUCLEOTIDE SEQUENCE [LARGE SCALE GENOMIC DNA]</scope>
    <source>
        <strain evidence="5 7">CGMCC 1.7012</strain>
    </source>
</reference>
<evidence type="ECO:0000256" key="2">
    <source>
        <dbReference type="SAM" id="MobiDB-lite"/>
    </source>
</evidence>
<dbReference type="AlphaFoldDB" id="A0AA94H1R1"/>
<evidence type="ECO:0000256" key="1">
    <source>
        <dbReference type="SAM" id="Coils"/>
    </source>
</evidence>
<reference evidence="4 6" key="2">
    <citation type="submission" date="2021-03" db="EMBL/GenBank/DDBJ databases">
        <authorList>
            <person name="Li Y."/>
            <person name="Li S."/>
            <person name="Chen M."/>
            <person name="Peng G."/>
            <person name="Tan Z."/>
            <person name="An Q."/>
        </authorList>
    </citation>
    <scope>NUCLEOTIDE SEQUENCE [LARGE SCALE GENOMIC DNA]</scope>
    <source>
        <strain evidence="4 6">Ola 51</strain>
    </source>
</reference>
<feature type="transmembrane region" description="Helical" evidence="3">
    <location>
        <begin position="289"/>
        <end position="311"/>
    </location>
</feature>
<keyword evidence="3" id="KW-0472">Membrane</keyword>
<dbReference type="EMBL" id="FOKO01000002">
    <property type="protein sequence ID" value="SFC02760.1"/>
    <property type="molecule type" value="Genomic_DNA"/>
</dbReference>
<keyword evidence="6" id="KW-1185">Reference proteome</keyword>
<protein>
    <submittedName>
        <fullName evidence="5">Uncharacterized protein</fullName>
    </submittedName>
</protein>
<evidence type="ECO:0000313" key="6">
    <source>
        <dbReference type="Proteomes" id="UP000078227"/>
    </source>
</evidence>
<feature type="compositionally biased region" description="Polar residues" evidence="2">
    <location>
        <begin position="49"/>
        <end position="60"/>
    </location>
</feature>
<dbReference type="Proteomes" id="UP000078227">
    <property type="component" value="Chromosome"/>
</dbReference>
<evidence type="ECO:0000313" key="5">
    <source>
        <dbReference type="EMBL" id="SFC02760.1"/>
    </source>
</evidence>
<dbReference type="EMBL" id="CP014007">
    <property type="protein sequence ID" value="QSV12317.1"/>
    <property type="molecule type" value="Genomic_DNA"/>
</dbReference>
<feature type="transmembrane region" description="Helical" evidence="3">
    <location>
        <begin position="258"/>
        <end position="277"/>
    </location>
</feature>
<evidence type="ECO:0000313" key="7">
    <source>
        <dbReference type="Proteomes" id="UP000182314"/>
    </source>
</evidence>
<organism evidence="5 7">
    <name type="scientific">Kosakonia oryzae</name>
    <dbReference type="NCBI Taxonomy" id="497725"/>
    <lineage>
        <taxon>Bacteria</taxon>
        <taxon>Pseudomonadati</taxon>
        <taxon>Pseudomonadota</taxon>
        <taxon>Gammaproteobacteria</taxon>
        <taxon>Enterobacterales</taxon>
        <taxon>Enterobacteriaceae</taxon>
        <taxon>Kosakonia</taxon>
    </lineage>
</organism>
<keyword evidence="1" id="KW-0175">Coiled coil</keyword>
<feature type="compositionally biased region" description="Low complexity" evidence="2">
    <location>
        <begin position="36"/>
        <end position="48"/>
    </location>
</feature>
<feature type="region of interest" description="Disordered" evidence="2">
    <location>
        <begin position="1"/>
        <end position="60"/>
    </location>
</feature>
<feature type="compositionally biased region" description="Basic and acidic residues" evidence="2">
    <location>
        <begin position="1"/>
        <end position="11"/>
    </location>
</feature>
<dbReference type="RefSeq" id="WP_139227880.1">
    <property type="nucleotide sequence ID" value="NZ_CP014007.2"/>
</dbReference>
<dbReference type="Proteomes" id="UP000182314">
    <property type="component" value="Unassembled WGS sequence"/>
</dbReference>
<keyword evidence="3" id="KW-1133">Transmembrane helix</keyword>
<keyword evidence="3" id="KW-0812">Transmembrane</keyword>
<name>A0AA94H1R1_9ENTR</name>
<sequence length="317" mass="35144">MDQKKDNKDPAETDVENNADKNDHANVSPIDFRPVSDSSTSSMTSRASWVTSSKIDTGAPTNERNIAFDPLVLLGNYPGAYTYPLFDNIPISVPPSSSFEKDDTKNWSVNNTGRINLVTYSPGNSFYQGKLSSSNETLSENNSNPQASILWSSIFKRVASFEEQISEHNSKIVSSQKSISKIMLSLAKQTSKMKGFDTSLSNAEDRLEQKVKDFENELITARNSLLAVIALFASFFTFISISVNIFSRDMSLATSISVLLVIWSCLISFIFVFMAGISKGGEFFTSSSFIKHAVFMVVLFFSSFGLPRIVFHLFPIN</sequence>